<evidence type="ECO:0000313" key="3">
    <source>
        <dbReference type="EMBL" id="KFI91640.1"/>
    </source>
</evidence>
<feature type="chain" id="PRO_5001819878" description="Lipoprotein" evidence="2">
    <location>
        <begin position="29"/>
        <end position="335"/>
    </location>
</feature>
<gene>
    <name evidence="3" type="ORF">BSTEL_2193</name>
</gene>
<evidence type="ECO:0000313" key="4">
    <source>
        <dbReference type="Proteomes" id="UP000029004"/>
    </source>
</evidence>
<dbReference type="RefSeq" id="WP_034530428.1">
    <property type="nucleotide sequence ID" value="NZ_JGZP01000035.1"/>
</dbReference>
<dbReference type="eggNOG" id="ENOG5032FGP">
    <property type="taxonomic scope" value="Bacteria"/>
</dbReference>
<dbReference type="OrthoDB" id="4800194at2"/>
<evidence type="ECO:0000256" key="1">
    <source>
        <dbReference type="SAM" id="MobiDB-lite"/>
    </source>
</evidence>
<dbReference type="Proteomes" id="UP000029004">
    <property type="component" value="Unassembled WGS sequence"/>
</dbReference>
<keyword evidence="2" id="KW-0732">Signal</keyword>
<evidence type="ECO:0000256" key="2">
    <source>
        <dbReference type="SAM" id="SignalP"/>
    </source>
</evidence>
<sequence>MRMHGLMKAAAAIAATMLLCAGCGQSDAASAGTTVADRSDGSSRSQSTNVSSSTRATDHIAGLTTTSPFDQYFLGRDDQRTVEQAIVAMNTVCMAERGYRYEYTGGLETRTDDPEATYAPEWGPLTVDWARDYGYAPQYDKMYRSSESDQTAASSKATRSVANDATLKAPSSPGYVQALANQDGTGCDNRTTAALGYDAEWFAQIGTYDTIRRNADENALRDARVTGAIGEWKACMAGKGYGYDDPRDIANHYAQSGSAHGASGVSHTVTDEERTVAVADAGCKASSDLMRTVTDVTHEYEAQAVHDNQSTMDTIKRLSATILANAQRQLATINQ</sequence>
<evidence type="ECO:0008006" key="5">
    <source>
        <dbReference type="Google" id="ProtNLM"/>
    </source>
</evidence>
<feature type="signal peptide" evidence="2">
    <location>
        <begin position="1"/>
        <end position="28"/>
    </location>
</feature>
<dbReference type="AlphaFoldDB" id="A0A087D7Z0"/>
<organism evidence="3 4">
    <name type="scientific">Bifidobacterium stellenboschense</name>
    <dbReference type="NCBI Taxonomy" id="762211"/>
    <lineage>
        <taxon>Bacteria</taxon>
        <taxon>Bacillati</taxon>
        <taxon>Actinomycetota</taxon>
        <taxon>Actinomycetes</taxon>
        <taxon>Bifidobacteriales</taxon>
        <taxon>Bifidobacteriaceae</taxon>
        <taxon>Bifidobacterium</taxon>
    </lineage>
</organism>
<dbReference type="EMBL" id="JGZP01000035">
    <property type="protein sequence ID" value="KFI91640.1"/>
    <property type="molecule type" value="Genomic_DNA"/>
</dbReference>
<accession>A0A087D7Z0</accession>
<keyword evidence="4" id="KW-1185">Reference proteome</keyword>
<proteinExistence type="predicted"/>
<dbReference type="STRING" id="762211.BSTEL_2193"/>
<feature type="region of interest" description="Disordered" evidence="1">
    <location>
        <begin position="31"/>
        <end position="61"/>
    </location>
</feature>
<comment type="caution">
    <text evidence="3">The sequence shown here is derived from an EMBL/GenBank/DDBJ whole genome shotgun (WGS) entry which is preliminary data.</text>
</comment>
<protein>
    <recommendedName>
        <fullName evidence="5">Lipoprotein</fullName>
    </recommendedName>
</protein>
<reference evidence="3 4" key="1">
    <citation type="submission" date="2014-03" db="EMBL/GenBank/DDBJ databases">
        <title>Genomics of Bifidobacteria.</title>
        <authorList>
            <person name="Ventura M."/>
            <person name="Milani C."/>
            <person name="Lugli G.A."/>
        </authorList>
    </citation>
    <scope>NUCLEOTIDE SEQUENCE [LARGE SCALE GENOMIC DNA]</scope>
    <source>
        <strain evidence="3 4">DSM 23968</strain>
    </source>
</reference>
<feature type="compositionally biased region" description="Low complexity" evidence="1">
    <location>
        <begin position="42"/>
        <end position="53"/>
    </location>
</feature>
<name>A0A087D7Z0_9BIFI</name>